<gene>
    <name evidence="2" type="ORF">BDP27DRAFT_1421651</name>
</gene>
<sequence length="344" mass="38369">MHRAATFPRPEPPKRIDTSSFASTTWDVTEQILQTVTAAAQFVPTPYLGRVAVVALSIFEAVQGAKDNQVVMKQLTYTVCSLVTTVYDTFLELHPGQAKSETFSDDAVLNKHVEDLLHQLMEINDWITQQSSRHKFRKIISSRSDLNVIQNFRDQLKQILERFQVQSLLALRSTVSEIVSQQKLMNEEASRHHESIRQKLQTIHEEFKQDNHKQTTRKDVDSYEQSYSPIFSDSPSSSLPPSRSTTGDSRNPFAGLVSRSQSVSINNISGNYSVVSNVDNSSRDNFGNTYHINAAGAGRSRSISQGDYGHGHGHGGLRRGRTRSAVVVGSGQNSWGGYAYDSSY</sequence>
<evidence type="ECO:0000256" key="1">
    <source>
        <dbReference type="SAM" id="MobiDB-lite"/>
    </source>
</evidence>
<protein>
    <submittedName>
        <fullName evidence="2">Uncharacterized protein</fullName>
    </submittedName>
</protein>
<proteinExistence type="predicted"/>
<dbReference type="CDD" id="cd21037">
    <property type="entry name" value="MLKL_NTD"/>
    <property type="match status" value="1"/>
</dbReference>
<dbReference type="EMBL" id="JADNRY010000058">
    <property type="protein sequence ID" value="KAF9068657.1"/>
    <property type="molecule type" value="Genomic_DNA"/>
</dbReference>
<reference evidence="2" key="1">
    <citation type="submission" date="2020-11" db="EMBL/GenBank/DDBJ databases">
        <authorList>
            <consortium name="DOE Joint Genome Institute"/>
            <person name="Ahrendt S."/>
            <person name="Riley R."/>
            <person name="Andreopoulos W."/>
            <person name="Labutti K."/>
            <person name="Pangilinan J."/>
            <person name="Ruiz-Duenas F.J."/>
            <person name="Barrasa J.M."/>
            <person name="Sanchez-Garcia M."/>
            <person name="Camarero S."/>
            <person name="Miyauchi S."/>
            <person name="Serrano A."/>
            <person name="Linde D."/>
            <person name="Babiker R."/>
            <person name="Drula E."/>
            <person name="Ayuso-Fernandez I."/>
            <person name="Pacheco R."/>
            <person name="Padilla G."/>
            <person name="Ferreira P."/>
            <person name="Barriuso J."/>
            <person name="Kellner H."/>
            <person name="Castanera R."/>
            <person name="Alfaro M."/>
            <person name="Ramirez L."/>
            <person name="Pisabarro A.G."/>
            <person name="Kuo A."/>
            <person name="Tritt A."/>
            <person name="Lipzen A."/>
            <person name="He G."/>
            <person name="Yan M."/>
            <person name="Ng V."/>
            <person name="Cullen D."/>
            <person name="Martin F."/>
            <person name="Rosso M.-N."/>
            <person name="Henrissat B."/>
            <person name="Hibbett D."/>
            <person name="Martinez A.T."/>
            <person name="Grigoriev I.V."/>
        </authorList>
    </citation>
    <scope>NUCLEOTIDE SEQUENCE</scope>
    <source>
        <strain evidence="2">AH 40177</strain>
    </source>
</reference>
<dbReference type="Gene3D" id="1.20.930.20">
    <property type="entry name" value="Adaptor protein Cbl, N-terminal domain"/>
    <property type="match status" value="1"/>
</dbReference>
<feature type="region of interest" description="Disordered" evidence="1">
    <location>
        <begin position="301"/>
        <end position="320"/>
    </location>
</feature>
<organism evidence="2 3">
    <name type="scientific">Rhodocollybia butyracea</name>
    <dbReference type="NCBI Taxonomy" id="206335"/>
    <lineage>
        <taxon>Eukaryota</taxon>
        <taxon>Fungi</taxon>
        <taxon>Dikarya</taxon>
        <taxon>Basidiomycota</taxon>
        <taxon>Agaricomycotina</taxon>
        <taxon>Agaricomycetes</taxon>
        <taxon>Agaricomycetidae</taxon>
        <taxon>Agaricales</taxon>
        <taxon>Marasmiineae</taxon>
        <taxon>Omphalotaceae</taxon>
        <taxon>Rhodocollybia</taxon>
    </lineage>
</organism>
<dbReference type="InterPro" id="IPR036537">
    <property type="entry name" value="Adaptor_Cbl_N_dom_sf"/>
</dbReference>
<feature type="region of interest" description="Disordered" evidence="1">
    <location>
        <begin position="207"/>
        <end position="254"/>
    </location>
</feature>
<dbReference type="OrthoDB" id="192148at2759"/>
<dbReference type="InterPro" id="IPR059179">
    <property type="entry name" value="MLKL-like_MCAfunc"/>
</dbReference>
<dbReference type="GO" id="GO:0007166">
    <property type="term" value="P:cell surface receptor signaling pathway"/>
    <property type="evidence" value="ECO:0007669"/>
    <property type="project" value="InterPro"/>
</dbReference>
<name>A0A9P5U7B1_9AGAR</name>
<evidence type="ECO:0000313" key="3">
    <source>
        <dbReference type="Proteomes" id="UP000772434"/>
    </source>
</evidence>
<keyword evidence="3" id="KW-1185">Reference proteome</keyword>
<accession>A0A9P5U7B1</accession>
<comment type="caution">
    <text evidence="2">The sequence shown here is derived from an EMBL/GenBank/DDBJ whole genome shotgun (WGS) entry which is preliminary data.</text>
</comment>
<dbReference type="Proteomes" id="UP000772434">
    <property type="component" value="Unassembled WGS sequence"/>
</dbReference>
<feature type="compositionally biased region" description="Low complexity" evidence="1">
    <location>
        <begin position="226"/>
        <end position="244"/>
    </location>
</feature>
<feature type="compositionally biased region" description="Basic and acidic residues" evidence="1">
    <location>
        <begin position="207"/>
        <end position="221"/>
    </location>
</feature>
<dbReference type="AlphaFoldDB" id="A0A9P5U7B1"/>
<feature type="compositionally biased region" description="Basic residues" evidence="1">
    <location>
        <begin position="311"/>
        <end position="320"/>
    </location>
</feature>
<evidence type="ECO:0000313" key="2">
    <source>
        <dbReference type="EMBL" id="KAF9068657.1"/>
    </source>
</evidence>